<accession>A0A8J7C3L7</accession>
<feature type="chain" id="PRO_5035308124" evidence="1">
    <location>
        <begin position="24"/>
        <end position="169"/>
    </location>
</feature>
<evidence type="ECO:0000256" key="1">
    <source>
        <dbReference type="SAM" id="SignalP"/>
    </source>
</evidence>
<sequence length="169" mass="18524">MQFRKLSIFILFVAVAAAGPALASEEFCIKFEGITGGTAGAGCDPEGSRAYEYHHLAAREMSSGVPGQLRHQLIILTKMADEADPLLWQRLDTMAVIPEVLIESPVGGGGGTRTPFRLTLTNVRILGIEPIIPNSQNPNNEFLGDQTRIRMDYQSMLIRYGQVEYTTTP</sequence>
<dbReference type="Proteomes" id="UP000648239">
    <property type="component" value="Unassembled WGS sequence"/>
</dbReference>
<protein>
    <submittedName>
        <fullName evidence="2">Type VI secretion system tube protein Hcp</fullName>
    </submittedName>
</protein>
<organism evidence="2 3">
    <name type="scientific">Candidatus Polarisedimenticola svalbardensis</name>
    <dbReference type="NCBI Taxonomy" id="2886004"/>
    <lineage>
        <taxon>Bacteria</taxon>
        <taxon>Pseudomonadati</taxon>
        <taxon>Acidobacteriota</taxon>
        <taxon>Candidatus Polarisedimenticolia</taxon>
        <taxon>Candidatus Polarisedimenticolales</taxon>
        <taxon>Candidatus Polarisedimenticolaceae</taxon>
        <taxon>Candidatus Polarisedimenticola</taxon>
    </lineage>
</organism>
<evidence type="ECO:0000313" key="2">
    <source>
        <dbReference type="EMBL" id="MBD3869256.1"/>
    </source>
</evidence>
<dbReference type="InterPro" id="IPR036624">
    <property type="entry name" value="Hcp1-lik_sf"/>
</dbReference>
<dbReference type="AlphaFoldDB" id="A0A8J7C3L7"/>
<evidence type="ECO:0000313" key="3">
    <source>
        <dbReference type="Proteomes" id="UP000648239"/>
    </source>
</evidence>
<dbReference type="EMBL" id="JACXWD010000070">
    <property type="protein sequence ID" value="MBD3869256.1"/>
    <property type="molecule type" value="Genomic_DNA"/>
</dbReference>
<name>A0A8J7C3L7_9BACT</name>
<proteinExistence type="predicted"/>
<comment type="caution">
    <text evidence="2">The sequence shown here is derived from an EMBL/GenBank/DDBJ whole genome shotgun (WGS) entry which is preliminary data.</text>
</comment>
<keyword evidence="1" id="KW-0732">Signal</keyword>
<dbReference type="SUPFAM" id="SSF141452">
    <property type="entry name" value="Hcp1-like"/>
    <property type="match status" value="1"/>
</dbReference>
<dbReference type="Gene3D" id="2.30.110.20">
    <property type="entry name" value="Hcp1-like"/>
    <property type="match status" value="1"/>
</dbReference>
<gene>
    <name evidence="2" type="ORF">IFK94_14140</name>
</gene>
<reference evidence="2 3" key="1">
    <citation type="submission" date="2020-08" db="EMBL/GenBank/DDBJ databases">
        <title>Acidobacteriota in marine sediments use diverse sulfur dissimilation pathways.</title>
        <authorList>
            <person name="Wasmund K."/>
        </authorList>
    </citation>
    <scope>NUCLEOTIDE SEQUENCE [LARGE SCALE GENOMIC DNA]</scope>
    <source>
        <strain evidence="2">MAG AM4</strain>
    </source>
</reference>
<dbReference type="InterPro" id="IPR008514">
    <property type="entry name" value="T6SS_Hcp"/>
</dbReference>
<dbReference type="Pfam" id="PF05638">
    <property type="entry name" value="T6SS_HCP"/>
    <property type="match status" value="1"/>
</dbReference>
<feature type="signal peptide" evidence="1">
    <location>
        <begin position="1"/>
        <end position="23"/>
    </location>
</feature>